<sequence>MWAITATIDYVSGEWSGSKQVPTFYLDERVQGIVDRDHAKRIAAEILSTANPALILAVNMWITAERV</sequence>
<gene>
    <name evidence="2" type="primary">260</name>
    <name evidence="1" type="synonym">1</name>
    <name evidence="1" type="ORF">SEA_WAKANDA_1</name>
    <name evidence="2" type="ORF">SEA_WAKANDA_260</name>
</gene>
<dbReference type="GeneID" id="77928096"/>
<dbReference type="EMBL" id="MT024865">
    <property type="protein sequence ID" value="QIN93997.1"/>
    <property type="molecule type" value="Genomic_DNA"/>
</dbReference>
<accession>A0A6G8R1Y6</accession>
<dbReference type="EMBL" id="MT024865">
    <property type="protein sequence ID" value="QIN94220.1"/>
    <property type="molecule type" value="Genomic_DNA"/>
</dbReference>
<name>A0A6G8R1Y6_9CAUD</name>
<dbReference type="RefSeq" id="YP_010652311.1">
    <property type="nucleotide sequence ID" value="NC_070785.1"/>
</dbReference>
<evidence type="ECO:0000313" key="2">
    <source>
        <dbReference type="EMBL" id="QIN94220.1"/>
    </source>
</evidence>
<evidence type="ECO:0000313" key="1">
    <source>
        <dbReference type="EMBL" id="QIN93997.1"/>
    </source>
</evidence>
<keyword evidence="3" id="KW-1185">Reference proteome</keyword>
<proteinExistence type="predicted"/>
<dbReference type="KEGG" id="vg:77928096"/>
<reference evidence="2 3" key="1">
    <citation type="submission" date="2020-02" db="EMBL/GenBank/DDBJ databases">
        <authorList>
            <person name="Bullock J.N."/>
            <person name="Barnes M.L."/>
            <person name="Kankolongo K.M."/>
            <person name="Dejene B.A."/>
            <person name="Lindsay P.E."/>
            <person name="Bhuiyan S."/>
            <person name="Nayek S."/>
            <person name="Hughes L.E."/>
            <person name="Garlena R.A."/>
            <person name="Russell D.A."/>
            <person name="Pope W.H."/>
            <person name="Jacobs-Sera D."/>
            <person name="Hatfull G.F."/>
        </authorList>
    </citation>
    <scope>NUCLEOTIDE SEQUENCE [LARGE SCALE GENOMIC DNA]</scope>
</reference>
<evidence type="ECO:0000313" key="3">
    <source>
        <dbReference type="Proteomes" id="UP000501266"/>
    </source>
</evidence>
<protein>
    <submittedName>
        <fullName evidence="2">Uncharacterized protein</fullName>
    </submittedName>
</protein>
<organism evidence="2 3">
    <name type="scientific">Streptomyces phage Wakanda</name>
    <dbReference type="NCBI Taxonomy" id="2713267"/>
    <lineage>
        <taxon>Viruses</taxon>
        <taxon>Duplodnaviria</taxon>
        <taxon>Heunggongvirae</taxon>
        <taxon>Uroviricota</taxon>
        <taxon>Caudoviricetes</taxon>
        <taxon>Stanwilliamsviridae</taxon>
        <taxon>Loccivirinae</taxon>
        <taxon>Wakandavirus</taxon>
        <taxon>Wakandavirus wakanda</taxon>
    </lineage>
</organism>
<dbReference type="Proteomes" id="UP000501266">
    <property type="component" value="Segment"/>
</dbReference>